<dbReference type="InterPro" id="IPR033645">
    <property type="entry name" value="VirB9/CagX/TrbG_C"/>
</dbReference>
<evidence type="ECO:0000256" key="1">
    <source>
        <dbReference type="ARBA" id="ARBA00006135"/>
    </source>
</evidence>
<feature type="chain" id="PRO_5008517497" evidence="3">
    <location>
        <begin position="23"/>
        <end position="256"/>
    </location>
</feature>
<accession>A0A1B0Y268</accession>
<evidence type="ECO:0000313" key="4">
    <source>
        <dbReference type="EMBL" id="ANJ15722.1"/>
    </source>
</evidence>
<protein>
    <submittedName>
        <fullName evidence="4">Conjugal transfer outer membrane protein TraH</fullName>
    </submittedName>
</protein>
<dbReference type="AlphaFoldDB" id="A0A1B0Y268"/>
<keyword evidence="2 3" id="KW-0732">Signal</keyword>
<dbReference type="Gene3D" id="2.60.40.2500">
    <property type="match status" value="1"/>
</dbReference>
<sequence length="256" mass="29108">MMLKRTTAIVLLSMLQVPGALAAMYGTPSERDGRIQTVDYNEQDVFNVRVKAGAQTTIKFGQDETIKDVGIGDPEAWSVSVRDNTLFLRPKAEEPDTNVTVQTNKHIYPLYLISTTKQPTYILRFNYPKPPSATVMTEKPFPCTDGGIINGHYQLKGDKSIFPYQVWDNGEFTCMRWTNKQEIPVLYRVDADGNEHLVNGDRNKNTMVYYDVAENLRLRLGDQVADIRTSSIVNRPWNKKGTSNGKTRVEKFSYEK</sequence>
<feature type="signal peptide" evidence="3">
    <location>
        <begin position="1"/>
        <end position="22"/>
    </location>
</feature>
<evidence type="ECO:0000256" key="3">
    <source>
        <dbReference type="SAM" id="SignalP"/>
    </source>
</evidence>
<gene>
    <name evidence="4" type="primary">virB9</name>
</gene>
<name>A0A1B0Y268_SALER</name>
<dbReference type="InterPro" id="IPR038161">
    <property type="entry name" value="VirB9/CagX/TrbG_C_sf"/>
</dbReference>
<organism evidence="4">
    <name type="scientific">Salmonella enterica</name>
    <name type="common">Salmonella choleraesuis</name>
    <dbReference type="NCBI Taxonomy" id="28901"/>
    <lineage>
        <taxon>Bacteria</taxon>
        <taxon>Pseudomonadati</taxon>
        <taxon>Pseudomonadota</taxon>
        <taxon>Gammaproteobacteria</taxon>
        <taxon>Enterobacterales</taxon>
        <taxon>Enterobacteriaceae</taxon>
        <taxon>Salmonella</taxon>
    </lineage>
</organism>
<geneLocation type="plasmid" evidence="4">
    <name>pSCS23</name>
</geneLocation>
<comment type="similarity">
    <text evidence="1">Belongs to the TrbG/VirB9 family.</text>
</comment>
<proteinExistence type="inferred from homology"/>
<evidence type="ECO:0000256" key="2">
    <source>
        <dbReference type="ARBA" id="ARBA00022729"/>
    </source>
</evidence>
<dbReference type="EMBL" id="KU934209">
    <property type="protein sequence ID" value="ANJ15722.1"/>
    <property type="molecule type" value="Genomic_DNA"/>
</dbReference>
<keyword evidence="4" id="KW-0614">Plasmid</keyword>
<dbReference type="CDD" id="cd06911">
    <property type="entry name" value="VirB9_CagX_TrbG"/>
    <property type="match status" value="1"/>
</dbReference>
<reference evidence="4" key="2">
    <citation type="submission" date="2016-03" db="EMBL/GenBank/DDBJ databases">
        <authorList>
            <person name="Ploux O."/>
        </authorList>
    </citation>
    <scope>NUCLEOTIDE SEQUENCE</scope>
    <source>
        <strain evidence="4">SC23</strain>
        <plasmid evidence="4">pSCS23</plasmid>
    </source>
</reference>
<dbReference type="InterPro" id="IPR010258">
    <property type="entry name" value="Conjugal_tfr_TrbG/VirB9/CagX"/>
</dbReference>
<dbReference type="Pfam" id="PF03524">
    <property type="entry name" value="CagX"/>
    <property type="match status" value="1"/>
</dbReference>
<reference evidence="4" key="1">
    <citation type="journal article" date="2016" name="J. Antimicrob. Chemother.">
        <title>Co-occurrence of mcr-1 and ESBL on a single plasmid in Salmonella enterica.</title>
        <authorList>
            <person name="Yang Y.Q."/>
            <person name="Zhang A.Y."/>
            <person name="Ma S.Z."/>
            <person name="Kong L.H."/>
            <person name="Li Y.X."/>
            <person name="Liu J.X."/>
            <person name="Davis M.A."/>
            <person name="Guo X.Y."/>
            <person name="Liu B.H."/>
            <person name="Lei C.W."/>
            <person name="Wang H.N."/>
        </authorList>
    </citation>
    <scope>NUCLEOTIDE SEQUENCE</scope>
    <source>
        <strain evidence="4">SC23</strain>
        <plasmid evidence="4">pSCS23</plasmid>
    </source>
</reference>